<sequence>MESEMQKQRIRALDILAEKENELEITKAILASVRNQSNVDPVDPAQDTPFQLMKHRKTCPCNVRENIVSIDERRSGEIRNVMDHLPSDVDSCSSTVDEHNLALLTPKMTKMYK</sequence>
<proteinExistence type="predicted"/>
<protein>
    <submittedName>
        <fullName evidence="3">Ovule protein</fullName>
    </submittedName>
</protein>
<keyword evidence="2" id="KW-1185">Reference proteome</keyword>
<dbReference type="Proteomes" id="UP000267606">
    <property type="component" value="Unassembled WGS sequence"/>
</dbReference>
<dbReference type="STRING" id="387005.A0A183HU70"/>
<name>A0A183HU70_9BILA</name>
<gene>
    <name evidence="1" type="ORF">OFLC_LOCUS11033</name>
</gene>
<evidence type="ECO:0000313" key="3">
    <source>
        <dbReference type="WBParaSite" id="OFLC_0001103201-mRNA-1"/>
    </source>
</evidence>
<organism evidence="3">
    <name type="scientific">Onchocerca flexuosa</name>
    <dbReference type="NCBI Taxonomy" id="387005"/>
    <lineage>
        <taxon>Eukaryota</taxon>
        <taxon>Metazoa</taxon>
        <taxon>Ecdysozoa</taxon>
        <taxon>Nematoda</taxon>
        <taxon>Chromadorea</taxon>
        <taxon>Rhabditida</taxon>
        <taxon>Spirurina</taxon>
        <taxon>Spiruromorpha</taxon>
        <taxon>Filarioidea</taxon>
        <taxon>Onchocercidae</taxon>
        <taxon>Onchocerca</taxon>
    </lineage>
</organism>
<reference evidence="3" key="1">
    <citation type="submission" date="2016-06" db="UniProtKB">
        <authorList>
            <consortium name="WormBaseParasite"/>
        </authorList>
    </citation>
    <scope>IDENTIFICATION</scope>
</reference>
<evidence type="ECO:0000313" key="1">
    <source>
        <dbReference type="EMBL" id="VDO73276.1"/>
    </source>
</evidence>
<dbReference type="WBParaSite" id="OFLC_0001103201-mRNA-1">
    <property type="protein sequence ID" value="OFLC_0001103201-mRNA-1"/>
    <property type="gene ID" value="OFLC_0001103201"/>
</dbReference>
<accession>A0A183HU70</accession>
<dbReference type="EMBL" id="UZAJ01015407">
    <property type="protein sequence ID" value="VDO73276.1"/>
    <property type="molecule type" value="Genomic_DNA"/>
</dbReference>
<reference evidence="1 2" key="2">
    <citation type="submission" date="2018-11" db="EMBL/GenBank/DDBJ databases">
        <authorList>
            <consortium name="Pathogen Informatics"/>
        </authorList>
    </citation>
    <scope>NUCLEOTIDE SEQUENCE [LARGE SCALE GENOMIC DNA]</scope>
</reference>
<dbReference type="AlphaFoldDB" id="A0A183HU70"/>
<evidence type="ECO:0000313" key="2">
    <source>
        <dbReference type="Proteomes" id="UP000267606"/>
    </source>
</evidence>